<keyword evidence="1" id="KW-1133">Transmembrane helix</keyword>
<dbReference type="AlphaFoldDB" id="A0A839A9F0"/>
<reference evidence="2 3" key="1">
    <citation type="submission" date="2020-07" db="EMBL/GenBank/DDBJ databases">
        <title>Stappia sp., F7233, whole genome shotgun sequencing project.</title>
        <authorList>
            <person name="Jiang S."/>
            <person name="Liu Z.W."/>
            <person name="Du Z.J."/>
        </authorList>
    </citation>
    <scope>NUCLEOTIDE SEQUENCE [LARGE SCALE GENOMIC DNA]</scope>
    <source>
        <strain evidence="2 3">F7233</strain>
    </source>
</reference>
<keyword evidence="1" id="KW-0472">Membrane</keyword>
<protein>
    <submittedName>
        <fullName evidence="2">Uncharacterized protein</fullName>
    </submittedName>
</protein>
<dbReference type="EMBL" id="JACFXV010000030">
    <property type="protein sequence ID" value="MBA5775826.1"/>
    <property type="molecule type" value="Genomic_DNA"/>
</dbReference>
<gene>
    <name evidence="2" type="ORF">H2509_01655</name>
</gene>
<sequence>MAPASPLDRWPARIAAVLIAVAGLALMGWLGRDELSRGTLAFSGGGTPVAGSAVDSAPANPRLDACLSERVGAVDKMREEGIVTPAQYDTFRARAVAFCEAEFPPQR</sequence>
<feature type="transmembrane region" description="Helical" evidence="1">
    <location>
        <begin position="12"/>
        <end position="30"/>
    </location>
</feature>
<dbReference type="Proteomes" id="UP000541109">
    <property type="component" value="Unassembled WGS sequence"/>
</dbReference>
<proteinExistence type="predicted"/>
<comment type="caution">
    <text evidence="2">The sequence shown here is derived from an EMBL/GenBank/DDBJ whole genome shotgun (WGS) entry which is preliminary data.</text>
</comment>
<evidence type="ECO:0000313" key="2">
    <source>
        <dbReference type="EMBL" id="MBA5775826.1"/>
    </source>
</evidence>
<keyword evidence="3" id="KW-1185">Reference proteome</keyword>
<accession>A0A839A9F0</accession>
<dbReference type="RefSeq" id="WP_182161641.1">
    <property type="nucleotide sequence ID" value="NZ_JACFXV010000030.1"/>
</dbReference>
<evidence type="ECO:0000256" key="1">
    <source>
        <dbReference type="SAM" id="Phobius"/>
    </source>
</evidence>
<evidence type="ECO:0000313" key="3">
    <source>
        <dbReference type="Proteomes" id="UP000541109"/>
    </source>
</evidence>
<organism evidence="2 3">
    <name type="scientific">Stappia albiluteola</name>
    <dbReference type="NCBI Taxonomy" id="2758565"/>
    <lineage>
        <taxon>Bacteria</taxon>
        <taxon>Pseudomonadati</taxon>
        <taxon>Pseudomonadota</taxon>
        <taxon>Alphaproteobacteria</taxon>
        <taxon>Hyphomicrobiales</taxon>
        <taxon>Stappiaceae</taxon>
        <taxon>Stappia</taxon>
    </lineage>
</organism>
<name>A0A839A9F0_9HYPH</name>
<keyword evidence="1" id="KW-0812">Transmembrane</keyword>